<evidence type="ECO:0000259" key="4">
    <source>
        <dbReference type="PROSITE" id="PS50995"/>
    </source>
</evidence>
<dbReference type="SMART" id="SM00347">
    <property type="entry name" value="HTH_MARR"/>
    <property type="match status" value="1"/>
</dbReference>
<evidence type="ECO:0000256" key="2">
    <source>
        <dbReference type="ARBA" id="ARBA00023125"/>
    </source>
</evidence>
<dbReference type="Proteomes" id="UP000273326">
    <property type="component" value="Chromosome"/>
</dbReference>
<keyword evidence="3" id="KW-0804">Transcription</keyword>
<dbReference type="Pfam" id="PF12802">
    <property type="entry name" value="MarR_2"/>
    <property type="match status" value="1"/>
</dbReference>
<dbReference type="InterPro" id="IPR036388">
    <property type="entry name" value="WH-like_DNA-bd_sf"/>
</dbReference>
<proteinExistence type="predicted"/>
<dbReference type="PANTHER" id="PTHR42756">
    <property type="entry name" value="TRANSCRIPTIONAL REGULATOR, MARR"/>
    <property type="match status" value="1"/>
</dbReference>
<evidence type="ECO:0000313" key="5">
    <source>
        <dbReference type="EMBL" id="AZP03452.1"/>
    </source>
</evidence>
<dbReference type="PROSITE" id="PS50995">
    <property type="entry name" value="HTH_MARR_2"/>
    <property type="match status" value="1"/>
</dbReference>
<sequence length="144" mass="16894">MESLMRYINRTARLSTLYRNEKLKEYGLTGIHHTYILNICRNPGISQEKLAKMIYVNKSSVTRQLARLELKGYVKRIPSTSDKRELLIYPTEKTNEVYPIVADLLNEWNDGILEDFSLEEKEILLRSMQEIMQKAKIMVDDLPN</sequence>
<reference evidence="6" key="1">
    <citation type="submission" date="2018-12" db="EMBL/GenBank/DDBJ databases">
        <title>Complete genome sequencing of Jeotgalibaca sp. H21T32.</title>
        <authorList>
            <person name="Bae J.-W."/>
            <person name="Lee S.-Y."/>
        </authorList>
    </citation>
    <scope>NUCLEOTIDE SEQUENCE [LARGE SCALE GENOMIC DNA]</scope>
    <source>
        <strain evidence="6">H21T32</strain>
    </source>
</reference>
<dbReference type="PRINTS" id="PR00598">
    <property type="entry name" value="HTHMARR"/>
</dbReference>
<dbReference type="InterPro" id="IPR036390">
    <property type="entry name" value="WH_DNA-bd_sf"/>
</dbReference>
<dbReference type="AlphaFoldDB" id="A0A3S9H7X3"/>
<evidence type="ECO:0000313" key="6">
    <source>
        <dbReference type="Proteomes" id="UP000273326"/>
    </source>
</evidence>
<organism evidence="5 6">
    <name type="scientific">Jeotgalibaca ciconiae</name>
    <dbReference type="NCBI Taxonomy" id="2496265"/>
    <lineage>
        <taxon>Bacteria</taxon>
        <taxon>Bacillati</taxon>
        <taxon>Bacillota</taxon>
        <taxon>Bacilli</taxon>
        <taxon>Lactobacillales</taxon>
        <taxon>Carnobacteriaceae</taxon>
        <taxon>Jeotgalibaca</taxon>
    </lineage>
</organism>
<dbReference type="RefSeq" id="WP_126108543.1">
    <property type="nucleotide sequence ID" value="NZ_CP034465.1"/>
</dbReference>
<feature type="domain" description="HTH marR-type" evidence="4">
    <location>
        <begin position="1"/>
        <end position="133"/>
    </location>
</feature>
<dbReference type="InterPro" id="IPR000835">
    <property type="entry name" value="HTH_MarR-typ"/>
</dbReference>
<name>A0A3S9H7X3_9LACT</name>
<evidence type="ECO:0000256" key="1">
    <source>
        <dbReference type="ARBA" id="ARBA00023015"/>
    </source>
</evidence>
<dbReference type="EMBL" id="CP034465">
    <property type="protein sequence ID" value="AZP03452.1"/>
    <property type="molecule type" value="Genomic_DNA"/>
</dbReference>
<dbReference type="GO" id="GO:0003700">
    <property type="term" value="F:DNA-binding transcription factor activity"/>
    <property type="evidence" value="ECO:0007669"/>
    <property type="project" value="InterPro"/>
</dbReference>
<protein>
    <submittedName>
        <fullName evidence="5">MarR family transcriptional regulator</fullName>
    </submittedName>
</protein>
<dbReference type="Gene3D" id="1.10.10.10">
    <property type="entry name" value="Winged helix-like DNA-binding domain superfamily/Winged helix DNA-binding domain"/>
    <property type="match status" value="1"/>
</dbReference>
<keyword evidence="6" id="KW-1185">Reference proteome</keyword>
<dbReference type="OrthoDB" id="6462103at2"/>
<dbReference type="KEGG" id="jeh:EJN90_01520"/>
<keyword evidence="1" id="KW-0805">Transcription regulation</keyword>
<dbReference type="PANTHER" id="PTHR42756:SF1">
    <property type="entry name" value="TRANSCRIPTIONAL REPRESSOR OF EMRAB OPERON"/>
    <property type="match status" value="1"/>
</dbReference>
<accession>A0A3S9H7X3</accession>
<dbReference type="GO" id="GO:0003677">
    <property type="term" value="F:DNA binding"/>
    <property type="evidence" value="ECO:0007669"/>
    <property type="project" value="UniProtKB-KW"/>
</dbReference>
<gene>
    <name evidence="5" type="ORF">EJN90_01520</name>
</gene>
<keyword evidence="2" id="KW-0238">DNA-binding</keyword>
<dbReference type="SUPFAM" id="SSF46785">
    <property type="entry name" value="Winged helix' DNA-binding domain"/>
    <property type="match status" value="1"/>
</dbReference>
<evidence type="ECO:0000256" key="3">
    <source>
        <dbReference type="ARBA" id="ARBA00023163"/>
    </source>
</evidence>